<feature type="region of interest" description="Disordered" evidence="1">
    <location>
        <begin position="1"/>
        <end position="24"/>
    </location>
</feature>
<sequence length="100" mass="10205">MSGKGYAVSSGPSTVSATRRADWSAAATTGAAAYRWAGTEARMPVSSRTPQAATISADIISATKVPANEAGLKRTAARARPLGLTLMPPPPPPPSSADRR</sequence>
<gene>
    <name evidence="2" type="ORF">SHKM778_49980</name>
</gene>
<dbReference type="EMBL" id="AP035768">
    <property type="protein sequence ID" value="BFO18610.1"/>
    <property type="molecule type" value="Genomic_DNA"/>
</dbReference>
<evidence type="ECO:0000256" key="1">
    <source>
        <dbReference type="SAM" id="MobiDB-lite"/>
    </source>
</evidence>
<accession>A0AAT9HMF6</accession>
<proteinExistence type="predicted"/>
<evidence type="ECO:0000313" key="2">
    <source>
        <dbReference type="EMBL" id="BFO18610.1"/>
    </source>
</evidence>
<organism evidence="2">
    <name type="scientific">Streptomyces haneummycinicus</name>
    <dbReference type="NCBI Taxonomy" id="3074435"/>
    <lineage>
        <taxon>Bacteria</taxon>
        <taxon>Bacillati</taxon>
        <taxon>Actinomycetota</taxon>
        <taxon>Actinomycetes</taxon>
        <taxon>Kitasatosporales</taxon>
        <taxon>Streptomycetaceae</taxon>
        <taxon>Streptomyces</taxon>
    </lineage>
</organism>
<feature type="compositionally biased region" description="Pro residues" evidence="1">
    <location>
        <begin position="87"/>
        <end position="100"/>
    </location>
</feature>
<dbReference type="AlphaFoldDB" id="A0AAT9HMF6"/>
<feature type="region of interest" description="Disordered" evidence="1">
    <location>
        <begin position="78"/>
        <end position="100"/>
    </location>
</feature>
<name>A0AAT9HMF6_9ACTN</name>
<protein>
    <submittedName>
        <fullName evidence="2">Uncharacterized protein</fullName>
    </submittedName>
</protein>
<reference evidence="2" key="1">
    <citation type="submission" date="2024-06" db="EMBL/GenBank/DDBJ databases">
        <authorList>
            <consortium name="consrtm"/>
            <person name="Uemura M."/>
            <person name="Terahara T."/>
        </authorList>
    </citation>
    <scope>NUCLEOTIDE SEQUENCE</scope>
    <source>
        <strain evidence="2">KM77-8</strain>
    </source>
</reference>
<reference evidence="2" key="2">
    <citation type="submission" date="2024-07" db="EMBL/GenBank/DDBJ databases">
        <title>Streptomyces haneummycinica sp. nov., a new antibiotic-producing actinobacterium isolated from marine sediment.</title>
        <authorList>
            <person name="Uemura M."/>
            <person name="Hamada M."/>
            <person name="Hirano S."/>
            <person name="Kobayashi K."/>
            <person name="Ohshiro T."/>
            <person name="Kobayashi T."/>
            <person name="Terahara T."/>
        </authorList>
    </citation>
    <scope>NUCLEOTIDE SEQUENCE</scope>
    <source>
        <strain evidence="2">KM77-8</strain>
    </source>
</reference>